<dbReference type="GO" id="GO:0030170">
    <property type="term" value="F:pyridoxal phosphate binding"/>
    <property type="evidence" value="ECO:0007669"/>
    <property type="project" value="TreeGrafter"/>
</dbReference>
<feature type="active site" description="Proton acceptor" evidence="3">
    <location>
        <position position="189"/>
    </location>
</feature>
<dbReference type="Gene3D" id="3.40.640.10">
    <property type="entry name" value="Type I PLP-dependent aspartate aminotransferase-like (Major domain)"/>
    <property type="match status" value="1"/>
</dbReference>
<dbReference type="PANTHER" id="PTHR30244">
    <property type="entry name" value="TRANSAMINASE"/>
    <property type="match status" value="1"/>
</dbReference>
<organism evidence="6 7">
    <name type="scientific">Dysgonomonas macrotermitis</name>
    <dbReference type="NCBI Taxonomy" id="1346286"/>
    <lineage>
        <taxon>Bacteria</taxon>
        <taxon>Pseudomonadati</taxon>
        <taxon>Bacteroidota</taxon>
        <taxon>Bacteroidia</taxon>
        <taxon>Bacteroidales</taxon>
        <taxon>Dysgonomonadaceae</taxon>
        <taxon>Dysgonomonas</taxon>
    </lineage>
</organism>
<dbReference type="PANTHER" id="PTHR30244:SF36">
    <property type="entry name" value="3-OXO-GLUCOSE-6-PHOSPHATE:GLUTAMATE AMINOTRANSFERASE"/>
    <property type="match status" value="1"/>
</dbReference>
<dbReference type="SUPFAM" id="SSF53383">
    <property type="entry name" value="PLP-dependent transferases"/>
    <property type="match status" value="1"/>
</dbReference>
<evidence type="ECO:0000256" key="5">
    <source>
        <dbReference type="RuleBase" id="RU004508"/>
    </source>
</evidence>
<evidence type="ECO:0000313" key="7">
    <source>
        <dbReference type="Proteomes" id="UP000184480"/>
    </source>
</evidence>
<keyword evidence="7" id="KW-1185">Reference proteome</keyword>
<evidence type="ECO:0000256" key="4">
    <source>
        <dbReference type="PIRSR" id="PIRSR000390-2"/>
    </source>
</evidence>
<dbReference type="GO" id="GO:0008483">
    <property type="term" value="F:transaminase activity"/>
    <property type="evidence" value="ECO:0007669"/>
    <property type="project" value="TreeGrafter"/>
</dbReference>
<feature type="modified residue" description="N6-(pyridoxal phosphate)lysine" evidence="4">
    <location>
        <position position="189"/>
    </location>
</feature>
<accession>A0A1M5C8A0</accession>
<dbReference type="Pfam" id="PF01041">
    <property type="entry name" value="DegT_DnrJ_EryC1"/>
    <property type="match status" value="1"/>
</dbReference>
<dbReference type="GO" id="GO:0000271">
    <property type="term" value="P:polysaccharide biosynthetic process"/>
    <property type="evidence" value="ECO:0007669"/>
    <property type="project" value="TreeGrafter"/>
</dbReference>
<evidence type="ECO:0000256" key="1">
    <source>
        <dbReference type="ARBA" id="ARBA00022898"/>
    </source>
</evidence>
<evidence type="ECO:0000256" key="3">
    <source>
        <dbReference type="PIRSR" id="PIRSR000390-1"/>
    </source>
</evidence>
<reference evidence="7" key="1">
    <citation type="submission" date="2016-11" db="EMBL/GenBank/DDBJ databases">
        <authorList>
            <person name="Varghese N."/>
            <person name="Submissions S."/>
        </authorList>
    </citation>
    <scope>NUCLEOTIDE SEQUENCE [LARGE SCALE GENOMIC DNA]</scope>
    <source>
        <strain evidence="7">DSM 27370</strain>
    </source>
</reference>
<dbReference type="CDD" id="cd00616">
    <property type="entry name" value="AHBA_syn"/>
    <property type="match status" value="1"/>
</dbReference>
<dbReference type="RefSeq" id="WP_062179396.1">
    <property type="nucleotide sequence ID" value="NZ_BBXL01000007.1"/>
</dbReference>
<sequence length="367" mass="40989">MISFLDLRETNSQHLSEIEEAILRVVRSGWYILGKEVEMFESSFSRYCGARYCIGVGNGFDAISLIIDAYKQQGIFSEGDEIIVPANTYIATILAISENGMTPILVEPDINTYNIDPRKIEEKITNRTKAILTVHLYGQLSPMRELKNIAEKYNLKLIDDAAQAHGAVCDGQKAGNLCDATAFSFYPTKNLGALGDAGAVTTNDTELQQIIRSLANYGTTTKYINKYKGKNSRLDEIQAAVLSVKLKYLEDEISARRNLAGQYLDKITNKSIVLPLVSDIHQHVFHLFVVRCTERNKLQQYLLDNGVQTQVHYPVPPHKQEAYKEWNGLSFPVTEQIAGEILSLPLHVALQSGDVDLVCDVLNGFQL</sequence>
<dbReference type="InterPro" id="IPR015421">
    <property type="entry name" value="PyrdxlP-dep_Trfase_major"/>
</dbReference>
<dbReference type="Proteomes" id="UP000184480">
    <property type="component" value="Unassembled WGS sequence"/>
</dbReference>
<keyword evidence="1 4" id="KW-0663">Pyridoxal phosphate</keyword>
<comment type="similarity">
    <text evidence="2 5">Belongs to the DegT/DnrJ/EryC1 family.</text>
</comment>
<dbReference type="AlphaFoldDB" id="A0A1M5C8A0"/>
<gene>
    <name evidence="6" type="ORF">SAMN05444362_10771</name>
</gene>
<protein>
    <submittedName>
        <fullName evidence="6">dTDP-4-amino-4,6-dideoxygalactose transaminase</fullName>
    </submittedName>
</protein>
<dbReference type="InterPro" id="IPR015422">
    <property type="entry name" value="PyrdxlP-dep_Trfase_small"/>
</dbReference>
<evidence type="ECO:0000313" key="6">
    <source>
        <dbReference type="EMBL" id="SHF51014.1"/>
    </source>
</evidence>
<evidence type="ECO:0000256" key="2">
    <source>
        <dbReference type="ARBA" id="ARBA00037999"/>
    </source>
</evidence>
<dbReference type="EMBL" id="FQUC01000007">
    <property type="protein sequence ID" value="SHF51014.1"/>
    <property type="molecule type" value="Genomic_DNA"/>
</dbReference>
<dbReference type="Gene3D" id="3.90.1150.10">
    <property type="entry name" value="Aspartate Aminotransferase, domain 1"/>
    <property type="match status" value="1"/>
</dbReference>
<name>A0A1M5C8A0_9BACT</name>
<dbReference type="PIRSF" id="PIRSF000390">
    <property type="entry name" value="PLP_StrS"/>
    <property type="match status" value="1"/>
</dbReference>
<dbReference type="STRING" id="1346286.SAMN05444362_10771"/>
<dbReference type="InterPro" id="IPR015424">
    <property type="entry name" value="PyrdxlP-dep_Trfase"/>
</dbReference>
<proteinExistence type="inferred from homology"/>
<dbReference type="InterPro" id="IPR000653">
    <property type="entry name" value="DegT/StrS_aminotransferase"/>
</dbReference>
<dbReference type="OrthoDB" id="9810913at2"/>